<dbReference type="EMBL" id="JACZZA010000001">
    <property type="protein sequence ID" value="MBE1158982.1"/>
    <property type="molecule type" value="Genomic_DNA"/>
</dbReference>
<feature type="region of interest" description="Disordered" evidence="1">
    <location>
        <begin position="85"/>
        <end position="104"/>
    </location>
</feature>
<proteinExistence type="predicted"/>
<evidence type="ECO:0000256" key="1">
    <source>
        <dbReference type="SAM" id="MobiDB-lite"/>
    </source>
</evidence>
<accession>A0ABR9G4P4</accession>
<reference evidence="2 3" key="1">
    <citation type="submission" date="2020-09" db="EMBL/GenBank/DDBJ databases">
        <title>Dyella sp. 7MK23 isolated from forest soil.</title>
        <authorList>
            <person name="Fu J."/>
        </authorList>
    </citation>
    <scope>NUCLEOTIDE SEQUENCE [LARGE SCALE GENOMIC DNA]</scope>
    <source>
        <strain evidence="2 3">7MK23</strain>
    </source>
</reference>
<evidence type="ECO:0000313" key="3">
    <source>
        <dbReference type="Proteomes" id="UP000651010"/>
    </source>
</evidence>
<sequence>MHKAFTLMTAHMTCTDENSAASDTGDAFGTLVESTSLLSEASHVITQEGVDTMVSQSNEATEIVRTFARLQAVKVTRTADEDMEKGQFITIHTPPAEPEIGALG</sequence>
<comment type="caution">
    <text evidence="2">The sequence shown here is derived from an EMBL/GenBank/DDBJ whole genome shotgun (WGS) entry which is preliminary data.</text>
</comment>
<dbReference type="Proteomes" id="UP000651010">
    <property type="component" value="Unassembled WGS sequence"/>
</dbReference>
<name>A0ABR9G4P4_9GAMM</name>
<dbReference type="RefSeq" id="WP_192553841.1">
    <property type="nucleotide sequence ID" value="NZ_JACZZA010000001.1"/>
</dbReference>
<protein>
    <submittedName>
        <fullName evidence="2">Uncharacterized protein</fullName>
    </submittedName>
</protein>
<keyword evidence="3" id="KW-1185">Reference proteome</keyword>
<evidence type="ECO:0000313" key="2">
    <source>
        <dbReference type="EMBL" id="MBE1158982.1"/>
    </source>
</evidence>
<gene>
    <name evidence="2" type="ORF">IGX34_01210</name>
</gene>
<organism evidence="2 3">
    <name type="scientific">Dyella acidiphila</name>
    <dbReference type="NCBI Taxonomy" id="2775866"/>
    <lineage>
        <taxon>Bacteria</taxon>
        <taxon>Pseudomonadati</taxon>
        <taxon>Pseudomonadota</taxon>
        <taxon>Gammaproteobacteria</taxon>
        <taxon>Lysobacterales</taxon>
        <taxon>Rhodanobacteraceae</taxon>
        <taxon>Dyella</taxon>
    </lineage>
</organism>